<keyword evidence="2" id="KW-1185">Reference proteome</keyword>
<organism evidence="1 2">
    <name type="scientific">Paracoccus mutanolyticus</name>
    <dbReference type="NCBI Taxonomy" id="1499308"/>
    <lineage>
        <taxon>Bacteria</taxon>
        <taxon>Pseudomonadati</taxon>
        <taxon>Pseudomonadota</taxon>
        <taxon>Alphaproteobacteria</taxon>
        <taxon>Rhodobacterales</taxon>
        <taxon>Paracoccaceae</taxon>
        <taxon>Paracoccus</taxon>
    </lineage>
</organism>
<dbReference type="Proteomes" id="UP000249922">
    <property type="component" value="Chromosome"/>
</dbReference>
<gene>
    <name evidence="1" type="ORF">DPM13_03105</name>
</gene>
<evidence type="ECO:0000313" key="1">
    <source>
        <dbReference type="EMBL" id="AWX92561.1"/>
    </source>
</evidence>
<dbReference type="Gene3D" id="2.40.360.10">
    <property type="entry name" value="YmcC-like"/>
    <property type="match status" value="1"/>
</dbReference>
<dbReference type="InterPro" id="IPR021308">
    <property type="entry name" value="GfcB"/>
</dbReference>
<dbReference type="Pfam" id="PF11102">
    <property type="entry name" value="YjbF"/>
    <property type="match status" value="1"/>
</dbReference>
<sequence>MRFARRRAGTSAGLTARRWRPKPGVMLESCVNGPLKFQNNYLVQGGRITVSRQWIGPNLGYVTIQELRP</sequence>
<reference evidence="1 2" key="1">
    <citation type="submission" date="2018-06" db="EMBL/GenBank/DDBJ databases">
        <title>Complete genome sequence of Paracoccus mutanolyticus strain RSP-02 isolated from cellulosic waste.</title>
        <authorList>
            <person name="Amrutha R.N."/>
            <person name="Shrivastav A."/>
            <person name="Buddana S.K."/>
            <person name="Deshpande U."/>
            <person name="Prakasham R.S."/>
        </authorList>
    </citation>
    <scope>NUCLEOTIDE SEQUENCE [LARGE SCALE GENOMIC DNA]</scope>
    <source>
        <strain evidence="1 2">RSP-02</strain>
    </source>
</reference>
<proteinExistence type="predicted"/>
<dbReference type="EMBL" id="CP030239">
    <property type="protein sequence ID" value="AWX92561.1"/>
    <property type="molecule type" value="Genomic_DNA"/>
</dbReference>
<dbReference type="InterPro" id="IPR023373">
    <property type="entry name" value="YmcC_sf"/>
</dbReference>
<evidence type="ECO:0000313" key="2">
    <source>
        <dbReference type="Proteomes" id="UP000249922"/>
    </source>
</evidence>
<dbReference type="SUPFAM" id="SSF159270">
    <property type="entry name" value="YmcC-like"/>
    <property type="match status" value="1"/>
</dbReference>
<accession>A0ABM6WPR5</accession>
<name>A0ABM6WPR5_9RHOB</name>
<protein>
    <submittedName>
        <fullName evidence="1">Uncharacterized protein</fullName>
    </submittedName>
</protein>